<sequence>MALRLRWWCRRSLRFTGRAVMRGLQHYGACYAGVPVFPPAPPLPGSQGPPLGHPERLAVDLPLSAAETQLWAQLGHFPGP</sequence>
<organism evidence="1 2">
    <name type="scientific">Actinoplanes siamensis</name>
    <dbReference type="NCBI Taxonomy" id="1223317"/>
    <lineage>
        <taxon>Bacteria</taxon>
        <taxon>Bacillati</taxon>
        <taxon>Actinomycetota</taxon>
        <taxon>Actinomycetes</taxon>
        <taxon>Micromonosporales</taxon>
        <taxon>Micromonosporaceae</taxon>
        <taxon>Actinoplanes</taxon>
    </lineage>
</organism>
<gene>
    <name evidence="1" type="ORF">Asi03nite_17150</name>
</gene>
<dbReference type="Pfam" id="PF19534">
    <property type="entry name" value="DUF6059"/>
    <property type="match status" value="1"/>
</dbReference>
<dbReference type="Proteomes" id="UP000629619">
    <property type="component" value="Unassembled WGS sequence"/>
</dbReference>
<keyword evidence="2" id="KW-1185">Reference proteome</keyword>
<dbReference type="InterPro" id="IPR045701">
    <property type="entry name" value="DUF6059"/>
</dbReference>
<dbReference type="AlphaFoldDB" id="A0A919TIL8"/>
<name>A0A919TIL8_9ACTN</name>
<comment type="caution">
    <text evidence="1">The sequence shown here is derived from an EMBL/GenBank/DDBJ whole genome shotgun (WGS) entry which is preliminary data.</text>
</comment>
<evidence type="ECO:0000313" key="2">
    <source>
        <dbReference type="Proteomes" id="UP000629619"/>
    </source>
</evidence>
<reference evidence="1" key="1">
    <citation type="submission" date="2021-01" db="EMBL/GenBank/DDBJ databases">
        <title>Whole genome shotgun sequence of Actinoplanes siamensis NBRC 109076.</title>
        <authorList>
            <person name="Komaki H."/>
            <person name="Tamura T."/>
        </authorList>
    </citation>
    <scope>NUCLEOTIDE SEQUENCE</scope>
    <source>
        <strain evidence="1">NBRC 109076</strain>
    </source>
</reference>
<dbReference type="EMBL" id="BOMW01000017">
    <property type="protein sequence ID" value="GIF04177.1"/>
    <property type="molecule type" value="Genomic_DNA"/>
</dbReference>
<accession>A0A919TIL8</accession>
<evidence type="ECO:0000313" key="1">
    <source>
        <dbReference type="EMBL" id="GIF04177.1"/>
    </source>
</evidence>
<protein>
    <submittedName>
        <fullName evidence="1">Uncharacterized protein</fullName>
    </submittedName>
</protein>
<proteinExistence type="predicted"/>